<protein>
    <submittedName>
        <fullName evidence="2">Uncharacterized protein</fullName>
    </submittedName>
</protein>
<dbReference type="AlphaFoldDB" id="A0A6J5FRD1"/>
<dbReference type="RefSeq" id="WP_175194730.1">
    <property type="nucleotide sequence ID" value="NZ_CADIKL010000006.1"/>
</dbReference>
<gene>
    <name evidence="2" type="ORF">LMG28688_01708</name>
</gene>
<accession>A0A6J5FRD1</accession>
<sequence>MFVKTFVTFFLGIAPLPARAGGVVLALVVAAIVLAAALCASSAAGEIDRAIRLSWWFS</sequence>
<keyword evidence="1" id="KW-0472">Membrane</keyword>
<dbReference type="EMBL" id="CADIKL010000006">
    <property type="protein sequence ID" value="CAB3783735.1"/>
    <property type="molecule type" value="Genomic_DNA"/>
</dbReference>
<name>A0A6J5FRD1_9BURK</name>
<reference evidence="2 3" key="1">
    <citation type="submission" date="2020-04" db="EMBL/GenBank/DDBJ databases">
        <authorList>
            <person name="De Canck E."/>
        </authorList>
    </citation>
    <scope>NUCLEOTIDE SEQUENCE [LARGE SCALE GENOMIC DNA]</scope>
    <source>
        <strain evidence="2 3">LMG 28688</strain>
    </source>
</reference>
<evidence type="ECO:0000313" key="2">
    <source>
        <dbReference type="EMBL" id="CAB3783735.1"/>
    </source>
</evidence>
<organism evidence="2 3">
    <name type="scientific">Paraburkholderia caffeinitolerans</name>
    <dbReference type="NCBI Taxonomy" id="1723730"/>
    <lineage>
        <taxon>Bacteria</taxon>
        <taxon>Pseudomonadati</taxon>
        <taxon>Pseudomonadota</taxon>
        <taxon>Betaproteobacteria</taxon>
        <taxon>Burkholderiales</taxon>
        <taxon>Burkholderiaceae</taxon>
        <taxon>Paraburkholderia</taxon>
    </lineage>
</organism>
<keyword evidence="3" id="KW-1185">Reference proteome</keyword>
<keyword evidence="1" id="KW-0812">Transmembrane</keyword>
<keyword evidence="1" id="KW-1133">Transmembrane helix</keyword>
<proteinExistence type="predicted"/>
<dbReference type="Proteomes" id="UP000494119">
    <property type="component" value="Unassembled WGS sequence"/>
</dbReference>
<feature type="transmembrane region" description="Helical" evidence="1">
    <location>
        <begin position="20"/>
        <end position="44"/>
    </location>
</feature>
<evidence type="ECO:0000313" key="3">
    <source>
        <dbReference type="Proteomes" id="UP000494119"/>
    </source>
</evidence>
<evidence type="ECO:0000256" key="1">
    <source>
        <dbReference type="SAM" id="Phobius"/>
    </source>
</evidence>